<dbReference type="AlphaFoldDB" id="A0A286GRZ0"/>
<evidence type="ECO:0000256" key="2">
    <source>
        <dbReference type="ARBA" id="ARBA00022801"/>
    </source>
</evidence>
<dbReference type="Gene3D" id="3.40.50.1820">
    <property type="entry name" value="alpha/beta hydrolase"/>
    <property type="match status" value="1"/>
</dbReference>
<keyword evidence="6" id="KW-1185">Reference proteome</keyword>
<dbReference type="InterPro" id="IPR002410">
    <property type="entry name" value="Peptidase_S33"/>
</dbReference>
<dbReference type="GO" id="GO:0008233">
    <property type="term" value="F:peptidase activity"/>
    <property type="evidence" value="ECO:0007669"/>
    <property type="project" value="InterPro"/>
</dbReference>
<name>A0A286GRZ0_9BACT</name>
<dbReference type="PRINTS" id="PR00793">
    <property type="entry name" value="PROAMNOPTASE"/>
</dbReference>
<evidence type="ECO:0000259" key="4">
    <source>
        <dbReference type="Pfam" id="PF00561"/>
    </source>
</evidence>
<comment type="similarity">
    <text evidence="1">Belongs to the peptidase S33 family.</text>
</comment>
<keyword evidence="2" id="KW-0378">Hydrolase</keyword>
<dbReference type="InterPro" id="IPR050266">
    <property type="entry name" value="AB_hydrolase_sf"/>
</dbReference>
<reference evidence="6" key="1">
    <citation type="submission" date="2017-09" db="EMBL/GenBank/DDBJ databases">
        <authorList>
            <person name="Varghese N."/>
            <person name="Submissions S."/>
        </authorList>
    </citation>
    <scope>NUCLEOTIDE SEQUENCE [LARGE SCALE GENOMIC DNA]</scope>
    <source>
        <strain evidence="6">DSM 29961</strain>
    </source>
</reference>
<sequence>MRKTLLFLLLVFCAACSTTRPFRTSDGKRIPNSIAQVRRLKINGSKQFLTIRGADRNKPILLWLHGGPGGVAMPLYMHHSAALEEQFVVVYWDQRGSGKSYSPRISPASMTLDQFVSDTHELTSWLKKNFHQDKLFLVGHSWGGFLGLHVISQHPTDYAALVAVSPITDGPRSEQVSYEFAFHQAQQRGDTAGFSTLKRIGPPVNGLYQGGFDATLQERNLVQKYGGSYHQNLGGTFYRILWRSKEYNLFDYLKTKKIYRLNWPMDHAIWPTIDLKRQIPMVNVPIYFCLGRHDHHVPATVVADYCASLQAPVKEVIWFEESAHHLCFEEPQKFHALLKEKLLGIKPNVVRASDNK</sequence>
<dbReference type="PANTHER" id="PTHR43798:SF33">
    <property type="entry name" value="HYDROLASE, PUTATIVE (AFU_ORTHOLOGUE AFUA_2G14860)-RELATED"/>
    <property type="match status" value="1"/>
</dbReference>
<gene>
    <name evidence="5" type="ORF">SAMN06269250_5892</name>
</gene>
<protein>
    <submittedName>
        <fullName evidence="5">Pimeloyl-ACP methyl ester carboxylesterase</fullName>
    </submittedName>
</protein>
<dbReference type="InterPro" id="IPR000073">
    <property type="entry name" value="AB_hydrolase_1"/>
</dbReference>
<dbReference type="Proteomes" id="UP000219452">
    <property type="component" value="Unassembled WGS sequence"/>
</dbReference>
<dbReference type="OrthoDB" id="9796770at2"/>
<organism evidence="5 6">
    <name type="scientific">Spirosoma fluviale</name>
    <dbReference type="NCBI Taxonomy" id="1597977"/>
    <lineage>
        <taxon>Bacteria</taxon>
        <taxon>Pseudomonadati</taxon>
        <taxon>Bacteroidota</taxon>
        <taxon>Cytophagia</taxon>
        <taxon>Cytophagales</taxon>
        <taxon>Cytophagaceae</taxon>
        <taxon>Spirosoma</taxon>
    </lineage>
</organism>
<accession>A0A286GRZ0</accession>
<dbReference type="InterPro" id="IPR029058">
    <property type="entry name" value="AB_hydrolase_fold"/>
</dbReference>
<proteinExistence type="inferred from homology"/>
<evidence type="ECO:0000256" key="3">
    <source>
        <dbReference type="SAM" id="SignalP"/>
    </source>
</evidence>
<feature type="signal peptide" evidence="3">
    <location>
        <begin position="1"/>
        <end position="17"/>
    </location>
</feature>
<dbReference type="RefSeq" id="WP_097130914.1">
    <property type="nucleotide sequence ID" value="NZ_OCNH01000007.1"/>
</dbReference>
<evidence type="ECO:0000256" key="1">
    <source>
        <dbReference type="ARBA" id="ARBA00010088"/>
    </source>
</evidence>
<dbReference type="GO" id="GO:0016020">
    <property type="term" value="C:membrane"/>
    <property type="evidence" value="ECO:0007669"/>
    <property type="project" value="TreeGrafter"/>
</dbReference>
<feature type="chain" id="PRO_5013239192" evidence="3">
    <location>
        <begin position="18"/>
        <end position="356"/>
    </location>
</feature>
<feature type="domain" description="AB hydrolase-1" evidence="4">
    <location>
        <begin position="59"/>
        <end position="331"/>
    </location>
</feature>
<dbReference type="Pfam" id="PF00561">
    <property type="entry name" value="Abhydrolase_1"/>
    <property type="match status" value="1"/>
</dbReference>
<evidence type="ECO:0000313" key="5">
    <source>
        <dbReference type="EMBL" id="SOD97704.1"/>
    </source>
</evidence>
<dbReference type="PANTHER" id="PTHR43798">
    <property type="entry name" value="MONOACYLGLYCEROL LIPASE"/>
    <property type="match status" value="1"/>
</dbReference>
<keyword evidence="3" id="KW-0732">Signal</keyword>
<evidence type="ECO:0000313" key="6">
    <source>
        <dbReference type="Proteomes" id="UP000219452"/>
    </source>
</evidence>
<dbReference type="GO" id="GO:0006508">
    <property type="term" value="P:proteolysis"/>
    <property type="evidence" value="ECO:0007669"/>
    <property type="project" value="InterPro"/>
</dbReference>
<dbReference type="EMBL" id="OCNH01000007">
    <property type="protein sequence ID" value="SOD97704.1"/>
    <property type="molecule type" value="Genomic_DNA"/>
</dbReference>
<dbReference type="SUPFAM" id="SSF53474">
    <property type="entry name" value="alpha/beta-Hydrolases"/>
    <property type="match status" value="1"/>
</dbReference>